<keyword evidence="2" id="KW-0472">Membrane</keyword>
<protein>
    <recommendedName>
        <fullName evidence="3">DUF8094 domain-containing protein</fullName>
    </recommendedName>
</protein>
<dbReference type="InterPro" id="IPR058407">
    <property type="entry name" value="DUF8094"/>
</dbReference>
<name>A0A9W6HU23_9MICO</name>
<evidence type="ECO:0000313" key="4">
    <source>
        <dbReference type="EMBL" id="GLK02598.1"/>
    </source>
</evidence>
<dbReference type="RefSeq" id="WP_204937445.1">
    <property type="nucleotide sequence ID" value="NZ_BAAAUM010000002.1"/>
</dbReference>
<evidence type="ECO:0000259" key="3">
    <source>
        <dbReference type="Pfam" id="PF26366"/>
    </source>
</evidence>
<keyword evidence="2" id="KW-1133">Transmembrane helix</keyword>
<feature type="transmembrane region" description="Helical" evidence="2">
    <location>
        <begin position="192"/>
        <end position="215"/>
    </location>
</feature>
<keyword evidence="2" id="KW-0812">Transmembrane</keyword>
<evidence type="ECO:0000313" key="5">
    <source>
        <dbReference type="Proteomes" id="UP001142325"/>
    </source>
</evidence>
<organism evidence="4 5">
    <name type="scientific">Microbacterium keratanolyticum</name>
    <dbReference type="NCBI Taxonomy" id="67574"/>
    <lineage>
        <taxon>Bacteria</taxon>
        <taxon>Bacillati</taxon>
        <taxon>Actinomycetota</taxon>
        <taxon>Actinomycetes</taxon>
        <taxon>Micrococcales</taxon>
        <taxon>Microbacteriaceae</taxon>
        <taxon>Microbacterium</taxon>
    </lineage>
</organism>
<dbReference type="EMBL" id="BSET01000002">
    <property type="protein sequence ID" value="GLK02598.1"/>
    <property type="molecule type" value="Genomic_DNA"/>
</dbReference>
<feature type="region of interest" description="Disordered" evidence="1">
    <location>
        <begin position="297"/>
        <end position="317"/>
    </location>
</feature>
<evidence type="ECO:0000256" key="1">
    <source>
        <dbReference type="SAM" id="MobiDB-lite"/>
    </source>
</evidence>
<gene>
    <name evidence="4" type="ORF">GCM10017596_23130</name>
</gene>
<sequence>MRFVWAVVAFVLATLLIGAGIAQRTVFLGPKAEQTELSVTEPQRYRLIDGDVLRSHPGEQTVIARGSGTVFLAQARTADLEAWLADVEYNRVSIDEDGTISSTVIPASILPVEEDPAAEEPADAAATDDAAEEQGRNPAGSDLWLTEFSDEGSLIERMQIPEGVSVLLASDGTEDAPSDVILSWPLENRTPFAGPLMVAGGIIMAAGLVLYVLAIRHSRRGRGPRRKGPPPLPPTEPIDVARDNAELEEGASTTGEGQTDSGAKTQQNRARLPRRRALLAVPVFAVTTAMLAGCTPDAWPQQASSPSPSPTATVVTPEDQQAPVMTEAQAARVLENLSATVAEADETLNAELAATRLTGSALAERQTDYLVRASVPEYVAPSAIPSDKIRILVPQAFDGWPRTTLMLAEAGSDETVPPVILTMTQDNPWSNYKITYLAEMQASAELPDLPPAWLGAKLTPPDSPFLVVAPDALAEAFASVVDENEASPAYELFDKGVHDFATTIRDSRAAIVQALADANAATTSAMSFDLSPTGDVPMALASIDSGAIVAVSLKDSQSIVPTQEGVDIRVGNNAPAKALTGVESSSKGFVTTYGMQLFFSVPAQGSSAQVQLLAVSQELLSVEVIP</sequence>
<comment type="caution">
    <text evidence="4">The sequence shown here is derived from an EMBL/GenBank/DDBJ whole genome shotgun (WGS) entry which is preliminary data.</text>
</comment>
<keyword evidence="5" id="KW-1185">Reference proteome</keyword>
<reference evidence="4" key="2">
    <citation type="submission" date="2023-01" db="EMBL/GenBank/DDBJ databases">
        <authorList>
            <person name="Sun Q."/>
            <person name="Evtushenko L."/>
        </authorList>
    </citation>
    <scope>NUCLEOTIDE SEQUENCE</scope>
    <source>
        <strain evidence="4">VKM Ac-1958</strain>
    </source>
</reference>
<dbReference type="AlphaFoldDB" id="A0A9W6HU23"/>
<feature type="region of interest" description="Disordered" evidence="1">
    <location>
        <begin position="219"/>
        <end position="271"/>
    </location>
</feature>
<feature type="compositionally biased region" description="Low complexity" evidence="1">
    <location>
        <begin position="300"/>
        <end position="317"/>
    </location>
</feature>
<proteinExistence type="predicted"/>
<dbReference type="Proteomes" id="UP001142325">
    <property type="component" value="Unassembled WGS sequence"/>
</dbReference>
<feature type="compositionally biased region" description="Basic residues" evidence="1">
    <location>
        <begin position="219"/>
        <end position="228"/>
    </location>
</feature>
<accession>A0A9W6HU23</accession>
<feature type="transmembrane region" description="Helical" evidence="2">
    <location>
        <begin position="277"/>
        <end position="299"/>
    </location>
</feature>
<dbReference type="Pfam" id="PF26366">
    <property type="entry name" value="DUF8094"/>
    <property type="match status" value="1"/>
</dbReference>
<feature type="domain" description="DUF8094" evidence="3">
    <location>
        <begin position="322"/>
        <end position="617"/>
    </location>
</feature>
<feature type="region of interest" description="Disordered" evidence="1">
    <location>
        <begin position="116"/>
        <end position="143"/>
    </location>
</feature>
<reference evidence="4" key="1">
    <citation type="journal article" date="2014" name="Int. J. Syst. Evol. Microbiol.">
        <title>Complete genome sequence of Corynebacterium casei LMG S-19264T (=DSM 44701T), isolated from a smear-ripened cheese.</title>
        <authorList>
            <consortium name="US DOE Joint Genome Institute (JGI-PGF)"/>
            <person name="Walter F."/>
            <person name="Albersmeier A."/>
            <person name="Kalinowski J."/>
            <person name="Ruckert C."/>
        </authorList>
    </citation>
    <scope>NUCLEOTIDE SEQUENCE</scope>
    <source>
        <strain evidence="4">VKM Ac-1958</strain>
    </source>
</reference>
<evidence type="ECO:0000256" key="2">
    <source>
        <dbReference type="SAM" id="Phobius"/>
    </source>
</evidence>
<feature type="compositionally biased region" description="Polar residues" evidence="1">
    <location>
        <begin position="251"/>
        <end position="268"/>
    </location>
</feature>